<dbReference type="PROSITE" id="PS51525">
    <property type="entry name" value="NET"/>
    <property type="match status" value="1"/>
</dbReference>
<dbReference type="CDD" id="cd04369">
    <property type="entry name" value="Bromodomain"/>
    <property type="match status" value="1"/>
</dbReference>
<feature type="domain" description="NET" evidence="6">
    <location>
        <begin position="123"/>
        <end position="206"/>
    </location>
</feature>
<dbReference type="Gene3D" id="1.20.1270.220">
    <property type="match status" value="1"/>
</dbReference>
<comment type="caution">
    <text evidence="7">The sequence shown here is derived from an EMBL/GenBank/DDBJ whole genome shotgun (WGS) entry which is preliminary data.</text>
</comment>
<feature type="domain" description="Bromo" evidence="5">
    <location>
        <begin position="24"/>
        <end position="96"/>
    </location>
</feature>
<evidence type="ECO:0000259" key="6">
    <source>
        <dbReference type="PROSITE" id="PS51525"/>
    </source>
</evidence>
<gene>
    <name evidence="7" type="ORF">BSTOLATCC_MIC44291</name>
</gene>
<dbReference type="InterPro" id="IPR027353">
    <property type="entry name" value="NET_dom"/>
</dbReference>
<organism evidence="7 8">
    <name type="scientific">Blepharisma stoltei</name>
    <dbReference type="NCBI Taxonomy" id="1481888"/>
    <lineage>
        <taxon>Eukaryota</taxon>
        <taxon>Sar</taxon>
        <taxon>Alveolata</taxon>
        <taxon>Ciliophora</taxon>
        <taxon>Postciliodesmatophora</taxon>
        <taxon>Heterotrichea</taxon>
        <taxon>Heterotrichida</taxon>
        <taxon>Blepharismidae</taxon>
        <taxon>Blepharisma</taxon>
    </lineage>
</organism>
<evidence type="ECO:0000256" key="2">
    <source>
        <dbReference type="ARBA" id="ARBA00023117"/>
    </source>
</evidence>
<dbReference type="SMART" id="SM00297">
    <property type="entry name" value="BROMO"/>
    <property type="match status" value="1"/>
</dbReference>
<keyword evidence="8" id="KW-1185">Reference proteome</keyword>
<dbReference type="InterPro" id="IPR001487">
    <property type="entry name" value="Bromodomain"/>
</dbReference>
<proteinExistence type="predicted"/>
<sequence length="214" mass="25032">MSTKRPGFSREETNRALTLIKFLEEQPESFDFHHPVDFKGLGLDDYPLIIKKPMDLSTIKKNLKNSRYNSFEEFLQDVMLIWDNCRTYNMSDSPIYHQADIMERHMQRYCSQHGIPLDLPVKRPKTEPDSQTIELQEKIDLSESLKKISHPALGKVVEMIEKDCPSALHHLPEEKLQLRIDALDEATFKKIAKFTLQELNEDERSEPTKKVKFS</sequence>
<dbReference type="EMBL" id="CAJZBQ010000044">
    <property type="protein sequence ID" value="CAG9327661.1"/>
    <property type="molecule type" value="Genomic_DNA"/>
</dbReference>
<dbReference type="Pfam" id="PF00439">
    <property type="entry name" value="Bromodomain"/>
    <property type="match status" value="1"/>
</dbReference>
<dbReference type="InterPro" id="IPR036427">
    <property type="entry name" value="Bromodomain-like_sf"/>
</dbReference>
<keyword evidence="1" id="KW-0805">Transcription regulation</keyword>
<evidence type="ECO:0000313" key="8">
    <source>
        <dbReference type="Proteomes" id="UP001162131"/>
    </source>
</evidence>
<evidence type="ECO:0000313" key="7">
    <source>
        <dbReference type="EMBL" id="CAG9327661.1"/>
    </source>
</evidence>
<reference evidence="7" key="1">
    <citation type="submission" date="2021-09" db="EMBL/GenBank/DDBJ databases">
        <authorList>
            <consortium name="AG Swart"/>
            <person name="Singh M."/>
            <person name="Singh A."/>
            <person name="Seah K."/>
            <person name="Emmerich C."/>
        </authorList>
    </citation>
    <scope>NUCLEOTIDE SEQUENCE</scope>
    <source>
        <strain evidence="7">ATCC30299</strain>
    </source>
</reference>
<name>A0AAU9JPY2_9CILI</name>
<dbReference type="InterPro" id="IPR038336">
    <property type="entry name" value="NET_sf"/>
</dbReference>
<dbReference type="AlphaFoldDB" id="A0AAU9JPY2"/>
<evidence type="ECO:0000256" key="1">
    <source>
        <dbReference type="ARBA" id="ARBA00023015"/>
    </source>
</evidence>
<dbReference type="Proteomes" id="UP001162131">
    <property type="component" value="Unassembled WGS sequence"/>
</dbReference>
<protein>
    <recommendedName>
        <fullName evidence="9">Bromodomain-containing protein</fullName>
    </recommendedName>
</protein>
<dbReference type="Gene3D" id="1.20.920.10">
    <property type="entry name" value="Bromodomain-like"/>
    <property type="match status" value="1"/>
</dbReference>
<evidence type="ECO:0000256" key="3">
    <source>
        <dbReference type="ARBA" id="ARBA00023163"/>
    </source>
</evidence>
<dbReference type="PRINTS" id="PR00503">
    <property type="entry name" value="BROMODOMAIN"/>
</dbReference>
<dbReference type="PROSITE" id="PS50014">
    <property type="entry name" value="BROMODOMAIN_2"/>
    <property type="match status" value="1"/>
</dbReference>
<evidence type="ECO:0008006" key="9">
    <source>
        <dbReference type="Google" id="ProtNLM"/>
    </source>
</evidence>
<accession>A0AAU9JPY2</accession>
<keyword evidence="2 4" id="KW-0103">Bromodomain</keyword>
<evidence type="ECO:0000256" key="4">
    <source>
        <dbReference type="PROSITE-ProRule" id="PRU00035"/>
    </source>
</evidence>
<dbReference type="SUPFAM" id="SSF47370">
    <property type="entry name" value="Bromodomain"/>
    <property type="match status" value="1"/>
</dbReference>
<evidence type="ECO:0000259" key="5">
    <source>
        <dbReference type="PROSITE" id="PS50014"/>
    </source>
</evidence>
<keyword evidence="3" id="KW-0804">Transcription</keyword>
<dbReference type="PANTHER" id="PTHR45926">
    <property type="entry name" value="OSJNBA0053K19.4 PROTEIN"/>
    <property type="match status" value="1"/>
</dbReference>
<dbReference type="Pfam" id="PF17035">
    <property type="entry name" value="BET"/>
    <property type="match status" value="1"/>
</dbReference>